<sequence length="170" mass="18509">MKVANNLNQLLSRVKTIFGRKATSAANSPLEAEPPTGIASVSDPRLRAAFADIEKYLADNYGTPVAKLRYQDYTNGATLTSEDATFAVSLVILTATNGAAHLPDNVLLLGGVTSTNDVEWLAAELKKFTNFLMKLCPKHRIQHLAFAFSKDKPDNPAIVKEADVTCIRLY</sequence>
<evidence type="ECO:0000313" key="3">
    <source>
        <dbReference type="Proteomes" id="UP000297635"/>
    </source>
</evidence>
<proteinExistence type="predicted"/>
<geneLocation type="plasmid" evidence="1">
    <name>pTAA-3-1</name>
</geneLocation>
<evidence type="ECO:0000313" key="1">
    <source>
        <dbReference type="EMBL" id="TGG35052.1"/>
    </source>
</evidence>
<dbReference type="EMBL" id="SJSA01000002">
    <property type="protein sequence ID" value="TGG36863.1"/>
    <property type="molecule type" value="Genomic_DNA"/>
</dbReference>
<protein>
    <submittedName>
        <fullName evidence="2">Uncharacterized protein</fullName>
    </submittedName>
</protein>
<dbReference type="Proteomes" id="UP000297635">
    <property type="component" value="Unassembled WGS sequence"/>
</dbReference>
<organism evidence="2 3">
    <name type="scientific">Duncaniella freteri</name>
    <dbReference type="NCBI Taxonomy" id="2530391"/>
    <lineage>
        <taxon>Bacteria</taxon>
        <taxon>Pseudomonadati</taxon>
        <taxon>Bacteroidota</taxon>
        <taxon>Bacteroidia</taxon>
        <taxon>Bacteroidales</taxon>
        <taxon>Muribaculaceae</taxon>
        <taxon>Duncaniella</taxon>
    </lineage>
</organism>
<dbReference type="EMBL" id="SJSA01000003">
    <property type="protein sequence ID" value="TGG35052.1"/>
    <property type="molecule type" value="Genomic_DNA"/>
</dbReference>
<reference evidence="2 3" key="1">
    <citation type="submission" date="2019-02" db="EMBL/GenBank/DDBJ databases">
        <title>Isolation and identification of novel species under the genus Muribaculum.</title>
        <authorList>
            <person name="Miyake S."/>
            <person name="Ding Y."/>
            <person name="Low A."/>
            <person name="Soh M."/>
            <person name="Seedorf H."/>
        </authorList>
    </citation>
    <scope>NUCLEOTIDE SEQUENCE [LARGE SCALE GENOMIC DNA]</scope>
    <source>
        <strain evidence="2 3">TLL-A3</strain>
        <plasmid evidence="1">pTAA-3-1</plasmid>
    </source>
</reference>
<dbReference type="AlphaFoldDB" id="A0A4Z0V6C8"/>
<gene>
    <name evidence="2" type="ORF">EZ315_13625</name>
    <name evidence="1" type="ORF">EZ315_15295</name>
</gene>
<accession>A0A4Z0V6C8</accession>
<evidence type="ECO:0000313" key="2">
    <source>
        <dbReference type="EMBL" id="TGG36863.1"/>
    </source>
</evidence>
<comment type="caution">
    <text evidence="2">The sequence shown here is derived from an EMBL/GenBank/DDBJ whole genome shotgun (WGS) entry which is preliminary data.</text>
</comment>
<dbReference type="RefSeq" id="WP_135472571.1">
    <property type="nucleotide sequence ID" value="NZ_SJSA01000002.1"/>
</dbReference>
<keyword evidence="1" id="KW-0614">Plasmid</keyword>
<dbReference type="GeneID" id="82151148"/>
<keyword evidence="3" id="KW-1185">Reference proteome</keyword>
<name>A0A4Z0V6C8_9BACT</name>